<gene>
    <name evidence="2" type="ORF">PAI11_34990</name>
</gene>
<name>H0E9I0_9ACTN</name>
<dbReference type="EMBL" id="AGUD01000261">
    <property type="protein sequence ID" value="EHN09672.1"/>
    <property type="molecule type" value="Genomic_DNA"/>
</dbReference>
<evidence type="ECO:0000313" key="2">
    <source>
        <dbReference type="EMBL" id="EHN09672.1"/>
    </source>
</evidence>
<dbReference type="PATRIC" id="fig|1097667.3.peg.3471"/>
<dbReference type="GO" id="GO:0008757">
    <property type="term" value="F:S-adenosylmethionine-dependent methyltransferase activity"/>
    <property type="evidence" value="ECO:0007669"/>
    <property type="project" value="InterPro"/>
</dbReference>
<dbReference type="InterPro" id="IPR029063">
    <property type="entry name" value="SAM-dependent_MTases_sf"/>
</dbReference>
<dbReference type="InterPro" id="IPR013216">
    <property type="entry name" value="Methyltransf_11"/>
</dbReference>
<evidence type="ECO:0000313" key="3">
    <source>
        <dbReference type="Proteomes" id="UP000005143"/>
    </source>
</evidence>
<dbReference type="Pfam" id="PF08241">
    <property type="entry name" value="Methyltransf_11"/>
    <property type="match status" value="1"/>
</dbReference>
<evidence type="ECO:0000259" key="1">
    <source>
        <dbReference type="Pfam" id="PF08241"/>
    </source>
</evidence>
<dbReference type="Gene3D" id="3.40.50.150">
    <property type="entry name" value="Vaccinia Virus protein VP39"/>
    <property type="match status" value="1"/>
</dbReference>
<proteinExistence type="predicted"/>
<feature type="domain" description="Methyltransferase type 11" evidence="1">
    <location>
        <begin position="52"/>
        <end position="129"/>
    </location>
</feature>
<protein>
    <submittedName>
        <fullName evidence="2">Transcriptional regulator MerR family</fullName>
    </submittedName>
</protein>
<dbReference type="Proteomes" id="UP000005143">
    <property type="component" value="Unassembled WGS sequence"/>
</dbReference>
<comment type="caution">
    <text evidence="2">The sequence shown here is derived from an EMBL/GenBank/DDBJ whole genome shotgun (WGS) entry which is preliminary data.</text>
</comment>
<reference evidence="2 3" key="1">
    <citation type="journal article" date="2013" name="Biodegradation">
        <title>Quantitative proteomic analysis of ibuprofen-degrading Patulibacter sp. strain I11.</title>
        <authorList>
            <person name="Almeida B."/>
            <person name="Kjeldal H."/>
            <person name="Lolas I."/>
            <person name="Knudsen A.D."/>
            <person name="Carvalho G."/>
            <person name="Nielsen K.L."/>
            <person name="Barreto Crespo M.T."/>
            <person name="Stensballe A."/>
            <person name="Nielsen J.L."/>
        </authorList>
    </citation>
    <scope>NUCLEOTIDE SEQUENCE [LARGE SCALE GENOMIC DNA]</scope>
    <source>
        <strain evidence="2 3">I11</strain>
    </source>
</reference>
<dbReference type="RefSeq" id="WP_007577641.1">
    <property type="nucleotide sequence ID" value="NZ_AGUD01000261.1"/>
</dbReference>
<organism evidence="2 3">
    <name type="scientific">Patulibacter medicamentivorans</name>
    <dbReference type="NCBI Taxonomy" id="1097667"/>
    <lineage>
        <taxon>Bacteria</taxon>
        <taxon>Bacillati</taxon>
        <taxon>Actinomycetota</taxon>
        <taxon>Thermoleophilia</taxon>
        <taxon>Solirubrobacterales</taxon>
        <taxon>Patulibacteraceae</taxon>
        <taxon>Patulibacter</taxon>
    </lineage>
</organism>
<keyword evidence="3" id="KW-1185">Reference proteome</keyword>
<sequence>MTARDQPPVPARPGRGIDYERHSVGYARQRRADPRIAALIDAALGDARTVVNVGAGAGSYEPPDRHVIAIEPAAAMRAQRPPLLAPAIAAHAEALPLDDGSVDAAMAVVTIHHWQDPAAGLRELRRVARGPVVVLTVDPDALDRLWLTDYLPETLADDRARFPPIDAVAQALGGATATPVAIPHGCTDGFLEAFYHRPEAFLDPAVRAAQSIWPRLPPGAEERAVAALRRDLISGAWDDRWGFLRDAPAFDGAFRLVVAPPATGPATGPAAA</sequence>
<dbReference type="SUPFAM" id="SSF53335">
    <property type="entry name" value="S-adenosyl-L-methionine-dependent methyltransferases"/>
    <property type="match status" value="1"/>
</dbReference>
<dbReference type="AlphaFoldDB" id="H0E9I0"/>
<accession>H0E9I0</accession>
<dbReference type="OrthoDB" id="9809391at2"/>